<evidence type="ECO:0000313" key="2">
    <source>
        <dbReference type="EMBL" id="MBB3047553.1"/>
    </source>
</evidence>
<feature type="domain" description="SnoaL-like" evidence="1">
    <location>
        <begin position="4"/>
        <end position="123"/>
    </location>
</feature>
<organism evidence="2 3">
    <name type="scientific">Litorivivens lipolytica</name>
    <dbReference type="NCBI Taxonomy" id="1524264"/>
    <lineage>
        <taxon>Bacteria</taxon>
        <taxon>Pseudomonadati</taxon>
        <taxon>Pseudomonadota</taxon>
        <taxon>Gammaproteobacteria</taxon>
        <taxon>Litorivivens</taxon>
    </lineage>
</organism>
<dbReference type="GO" id="GO:0051213">
    <property type="term" value="F:dioxygenase activity"/>
    <property type="evidence" value="ECO:0007669"/>
    <property type="project" value="UniProtKB-KW"/>
</dbReference>
<sequence length="128" mass="14522">MALTLEDRLEIRELLARYAHALDYHNLPAMRDIWTDDCRFQADEPEVNISGVDALIDFFKDTVAAVPHARHLIDNLYIEGGASEALCHAYLSIVDAEEKTLLGFGRYRDEVVRTASGWRIRSRVFTAG</sequence>
<evidence type="ECO:0000313" key="3">
    <source>
        <dbReference type="Proteomes" id="UP000537130"/>
    </source>
</evidence>
<proteinExistence type="predicted"/>
<keyword evidence="2" id="KW-0560">Oxidoreductase</keyword>
<dbReference type="Pfam" id="PF13577">
    <property type="entry name" value="SnoaL_4"/>
    <property type="match status" value="1"/>
</dbReference>
<protein>
    <submittedName>
        <fullName evidence="2">3-phenylpropionate/cinnamic acid dioxygenase small subunit</fullName>
    </submittedName>
</protein>
<gene>
    <name evidence="2" type="ORF">FHR99_001819</name>
</gene>
<reference evidence="2 3" key="1">
    <citation type="submission" date="2020-08" db="EMBL/GenBank/DDBJ databases">
        <title>Genomic Encyclopedia of Type Strains, Phase III (KMG-III): the genomes of soil and plant-associated and newly described type strains.</title>
        <authorList>
            <person name="Whitman W."/>
        </authorList>
    </citation>
    <scope>NUCLEOTIDE SEQUENCE [LARGE SCALE GENOMIC DNA]</scope>
    <source>
        <strain evidence="2 3">CECT 8654</strain>
    </source>
</reference>
<dbReference type="Gene3D" id="3.10.450.50">
    <property type="match status" value="1"/>
</dbReference>
<dbReference type="SUPFAM" id="SSF54427">
    <property type="entry name" value="NTF2-like"/>
    <property type="match status" value="1"/>
</dbReference>
<dbReference type="RefSeq" id="WP_183410327.1">
    <property type="nucleotide sequence ID" value="NZ_JACHWY010000002.1"/>
</dbReference>
<dbReference type="Proteomes" id="UP000537130">
    <property type="component" value="Unassembled WGS sequence"/>
</dbReference>
<keyword evidence="3" id="KW-1185">Reference proteome</keyword>
<dbReference type="AlphaFoldDB" id="A0A7W4Z5U4"/>
<dbReference type="EMBL" id="JACHWY010000002">
    <property type="protein sequence ID" value="MBB3047553.1"/>
    <property type="molecule type" value="Genomic_DNA"/>
</dbReference>
<dbReference type="CDD" id="cd00531">
    <property type="entry name" value="NTF2_like"/>
    <property type="match status" value="1"/>
</dbReference>
<keyword evidence="2" id="KW-0223">Dioxygenase</keyword>
<accession>A0A7W4Z5U4</accession>
<evidence type="ECO:0000259" key="1">
    <source>
        <dbReference type="Pfam" id="PF13577"/>
    </source>
</evidence>
<name>A0A7W4Z5U4_9GAMM</name>
<comment type="caution">
    <text evidence="2">The sequence shown here is derived from an EMBL/GenBank/DDBJ whole genome shotgun (WGS) entry which is preliminary data.</text>
</comment>
<dbReference type="InterPro" id="IPR032710">
    <property type="entry name" value="NTF2-like_dom_sf"/>
</dbReference>
<dbReference type="InterPro" id="IPR037401">
    <property type="entry name" value="SnoaL-like"/>
</dbReference>